<dbReference type="InterPro" id="IPR000421">
    <property type="entry name" value="FA58C"/>
</dbReference>
<dbReference type="InterPro" id="IPR008979">
    <property type="entry name" value="Galactose-bd-like_sf"/>
</dbReference>
<feature type="domain" description="F5/8 type C" evidence="1">
    <location>
        <begin position="149"/>
        <end position="286"/>
    </location>
</feature>
<dbReference type="Gene3D" id="2.60.120.260">
    <property type="entry name" value="Galactose-binding domain-like"/>
    <property type="match status" value="1"/>
</dbReference>
<dbReference type="SUPFAM" id="SSF49785">
    <property type="entry name" value="Galactose-binding domain-like"/>
    <property type="match status" value="2"/>
</dbReference>
<dbReference type="InterPro" id="IPR008928">
    <property type="entry name" value="6-hairpin_glycosidase_sf"/>
</dbReference>
<name>A0A1I3B4Y0_9PLAN</name>
<evidence type="ECO:0000313" key="2">
    <source>
        <dbReference type="EMBL" id="SFH57146.1"/>
    </source>
</evidence>
<reference evidence="3" key="1">
    <citation type="submission" date="2016-10" db="EMBL/GenBank/DDBJ databases">
        <authorList>
            <person name="Varghese N."/>
            <person name="Submissions S."/>
        </authorList>
    </citation>
    <scope>NUCLEOTIDE SEQUENCE [LARGE SCALE GENOMIC DNA]</scope>
    <source>
        <strain evidence="3">DSM 26348</strain>
    </source>
</reference>
<dbReference type="RefSeq" id="WP_092047155.1">
    <property type="nucleotide sequence ID" value="NZ_FOQD01000001.1"/>
</dbReference>
<evidence type="ECO:0000313" key="3">
    <source>
        <dbReference type="Proteomes" id="UP000199518"/>
    </source>
</evidence>
<gene>
    <name evidence="2" type="ORF">SAMN05421753_101228</name>
</gene>
<dbReference type="OrthoDB" id="9763537at2"/>
<accession>A0A1I3B4Y0</accession>
<dbReference type="AlphaFoldDB" id="A0A1I3B4Y0"/>
<proteinExistence type="predicted"/>
<dbReference type="PROSITE" id="PS50022">
    <property type="entry name" value="FA58C_3"/>
    <property type="match status" value="1"/>
</dbReference>
<dbReference type="SUPFAM" id="SSF48208">
    <property type="entry name" value="Six-hairpin glycosidases"/>
    <property type="match status" value="1"/>
</dbReference>
<dbReference type="Gene3D" id="1.50.10.10">
    <property type="match status" value="1"/>
</dbReference>
<dbReference type="Pfam" id="PF00754">
    <property type="entry name" value="F5_F8_type_C"/>
    <property type="match status" value="1"/>
</dbReference>
<organism evidence="2 3">
    <name type="scientific">Planctomicrobium piriforme</name>
    <dbReference type="NCBI Taxonomy" id="1576369"/>
    <lineage>
        <taxon>Bacteria</taxon>
        <taxon>Pseudomonadati</taxon>
        <taxon>Planctomycetota</taxon>
        <taxon>Planctomycetia</taxon>
        <taxon>Planctomycetales</taxon>
        <taxon>Planctomycetaceae</taxon>
        <taxon>Planctomicrobium</taxon>
    </lineage>
</organism>
<dbReference type="InterPro" id="IPR012341">
    <property type="entry name" value="6hp_glycosidase-like_sf"/>
</dbReference>
<dbReference type="GO" id="GO:0005975">
    <property type="term" value="P:carbohydrate metabolic process"/>
    <property type="evidence" value="ECO:0007669"/>
    <property type="project" value="InterPro"/>
</dbReference>
<dbReference type="EMBL" id="FOQD01000001">
    <property type="protein sequence ID" value="SFH57146.1"/>
    <property type="molecule type" value="Genomic_DNA"/>
</dbReference>
<sequence length="1032" mass="115326">MSRALDDSLDASGWSPFASGQADLAVSSEGEPSCLTLRLDFDFKGESGFIGVRKEVDVLLPEAFAFRFRVRGDAPRNTLEFKLTDHTGQNVWRWQENQFEFPANGRDLILPSRDIEFAWGPAGGGRPRRLKQIEFVINAGSRPGGQGTVWFEDLTFENRTGRKPKVTSSSSARGSNLATLLSKKPAHGWWPTASDSSPWLQIDFHNIREYGGLLIEWNPKQDARKFTVEASDDGVHWERVYKSSHSSGGRSLFQLKNKESRYLRIALNGPAGIRRIEVMPFDIARSLDELLYAAAARSPKGRYPRYLFREQSYWTCAGIPDGETCGLINEDGLTEPDRGSFSLEPFLQVQEEFLTWADARRSVSLEADDLPIPSVTWSLPNVQLEVTAFATGHRSEATFFARYQVTNSTSRKQNIKLFVAIRPHQVTPPWQKWNSLGGVSEVHDIRWKQGAAWVNGAKAVIPLTEPTQFGGAPFEQGVISDLLAEKQFPESTHIHDEQGLASAALQFDLALAAGETQSIYVAVPFGDVPKADAGFVRRIKKMDGAEEFAAAVRLWQRRLNSVQFHTPPGVATEAARTFRTAAGQILINRDGPALQPGPRRYTRSWIRDGAIMGGALLRSGDNEALPEFAEWYAGYQREDGFVPCCVDRTGPDWLVEHDSHGEFIYSVMEAFRFTRDREFLQEMWPHMLLAAKFIESLRAQRLTAKYSRPDHKAMQGLLPESASHEGYLAQPVHSYWDDFWALRGLKDIAAAAKELGKAEPARHFAKLANAMHQSLRESIEKVIADRQLNYVPGSVEWADYDPTATANAVGLLQNQQDLPSKPLQAMFDLFVSDTLKKHRGEIPWNNYSAYEIRIIGALVRLGKRAEALELLGYYLDDRRPRPWNQWPEITWHKPRTPGHLGDLPHTWIAAEYMLAFASLFAYEREADDSLVIGAGVDADWINSKGGISITNFPTWYGRLDLGMIGVSAGKYRVSLGGSLVVPAGGFVLRLPISGPIQSVTVNDQAIAEFNEHEAVVRQLPADVKLQFAATTI</sequence>
<keyword evidence="3" id="KW-1185">Reference proteome</keyword>
<dbReference type="STRING" id="1576369.SAMN05421753_101228"/>
<evidence type="ECO:0000259" key="1">
    <source>
        <dbReference type="PROSITE" id="PS50022"/>
    </source>
</evidence>
<dbReference type="Proteomes" id="UP000199518">
    <property type="component" value="Unassembled WGS sequence"/>
</dbReference>
<protein>
    <submittedName>
        <fullName evidence="2">F5/8 type C domain-containing protein</fullName>
    </submittedName>
</protein>